<dbReference type="PANTHER" id="PTHR36206:SF4">
    <property type="entry name" value="HYPOTHETICAL CONSERVED PROTEIN (EUROFUNG)-RELATED"/>
    <property type="match status" value="1"/>
</dbReference>
<keyword evidence="6" id="KW-0539">Nucleus</keyword>
<dbReference type="AlphaFoldDB" id="A0A3D8QID2"/>
<comment type="caution">
    <text evidence="8">The sequence shown here is derived from an EMBL/GenBank/DDBJ whole genome shotgun (WGS) entry which is preliminary data.</text>
</comment>
<organism evidence="8 9">
    <name type="scientific">Coleophoma crateriformis</name>
    <dbReference type="NCBI Taxonomy" id="565419"/>
    <lineage>
        <taxon>Eukaryota</taxon>
        <taxon>Fungi</taxon>
        <taxon>Dikarya</taxon>
        <taxon>Ascomycota</taxon>
        <taxon>Pezizomycotina</taxon>
        <taxon>Leotiomycetes</taxon>
        <taxon>Helotiales</taxon>
        <taxon>Dermateaceae</taxon>
        <taxon>Coleophoma</taxon>
    </lineage>
</organism>
<dbReference type="GO" id="GO:0003677">
    <property type="term" value="F:DNA binding"/>
    <property type="evidence" value="ECO:0007669"/>
    <property type="project" value="UniProtKB-KW"/>
</dbReference>
<dbReference type="Gene3D" id="4.10.240.10">
    <property type="entry name" value="Zn(2)-C6 fungal-type DNA-binding domain"/>
    <property type="match status" value="1"/>
</dbReference>
<dbReference type="SUPFAM" id="SSF57701">
    <property type="entry name" value="Zn2/Cys6 DNA-binding domain"/>
    <property type="match status" value="1"/>
</dbReference>
<name>A0A3D8QID2_9HELO</name>
<dbReference type="CDD" id="cd00067">
    <property type="entry name" value="GAL4"/>
    <property type="match status" value="1"/>
</dbReference>
<evidence type="ECO:0000259" key="7">
    <source>
        <dbReference type="PROSITE" id="PS50048"/>
    </source>
</evidence>
<keyword evidence="2" id="KW-0862">Zinc</keyword>
<dbReference type="InterPro" id="IPR021858">
    <property type="entry name" value="Fun_TF"/>
</dbReference>
<dbReference type="InterPro" id="IPR001138">
    <property type="entry name" value="Zn2Cys6_DnaBD"/>
</dbReference>
<sequence>MLDLQVGALVSIPSDLAYWARFHCRTRKVKCGEERPGCLQCRKSGWQCEGYGSKKPSAAQPLSSSSMSVPKPGSASFILPKVDPVKTKIEGALVPVDSTKIKTEESESLPITANKQIEALLRYRPTASAASSTTCQGSPADYTIPFKLPGTPDELQLLHYFNVEAAVEVSGFPAVSFWNNKVLCRMVDEPAIRQAVLALSICHHKAVVDRTPTAKWQETSSPTALHQYNKAIRQLREYLSNNPQPSKEVIVTCCIIFYSVEILRQEYGTAMKHMDGGLVLLRDWMGRQMKSKVRPRNSGEDVHSLIATFGRMDVGVGRIETSVGELPNPFDNVEQSLVAFDTIRIRVIQFAAAKNKIKFAGQDVNSPTLSTTELSIQKGLDHWSNNVRALIAQLRPTAGIDRDRLVSIRLQYQCLSILFHISKASTEEGSTELDSSLRRVLQACETLELKQISNEVTSGVEVPTTLLLLVMTTQDASIKSRALQLIQKWPSVAAILEGQRLARLLLSIML</sequence>
<gene>
    <name evidence="8" type="ORF">BP5796_11494</name>
</gene>
<keyword evidence="9" id="KW-1185">Reference proteome</keyword>
<evidence type="ECO:0000256" key="2">
    <source>
        <dbReference type="ARBA" id="ARBA00022833"/>
    </source>
</evidence>
<keyword evidence="1" id="KW-0479">Metal-binding</keyword>
<keyword evidence="4" id="KW-0238">DNA-binding</keyword>
<evidence type="ECO:0000256" key="6">
    <source>
        <dbReference type="ARBA" id="ARBA00023242"/>
    </source>
</evidence>
<feature type="domain" description="Zn(2)-C6 fungal-type" evidence="7">
    <location>
        <begin position="23"/>
        <end position="48"/>
    </location>
</feature>
<protein>
    <recommendedName>
        <fullName evidence="7">Zn(2)-C6 fungal-type domain-containing protein</fullName>
    </recommendedName>
</protein>
<proteinExistence type="predicted"/>
<keyword evidence="3" id="KW-0805">Transcription regulation</keyword>
<dbReference type="EMBL" id="PDLN01000018">
    <property type="protein sequence ID" value="RDW61602.1"/>
    <property type="molecule type" value="Genomic_DNA"/>
</dbReference>
<dbReference type="SMART" id="SM00066">
    <property type="entry name" value="GAL4"/>
    <property type="match status" value="1"/>
</dbReference>
<dbReference type="GO" id="GO:0008270">
    <property type="term" value="F:zinc ion binding"/>
    <property type="evidence" value="ECO:0007669"/>
    <property type="project" value="InterPro"/>
</dbReference>
<dbReference type="GO" id="GO:0000981">
    <property type="term" value="F:DNA-binding transcription factor activity, RNA polymerase II-specific"/>
    <property type="evidence" value="ECO:0007669"/>
    <property type="project" value="InterPro"/>
</dbReference>
<evidence type="ECO:0000256" key="4">
    <source>
        <dbReference type="ARBA" id="ARBA00023125"/>
    </source>
</evidence>
<dbReference type="OrthoDB" id="3449567at2759"/>
<dbReference type="PANTHER" id="PTHR36206">
    <property type="entry name" value="ASPERCRYPTIN BIOSYNTHESIS CLUSTER-SPECIFIC TRANSCRIPTION REGULATOR ATNN-RELATED"/>
    <property type="match status" value="1"/>
</dbReference>
<evidence type="ECO:0000256" key="5">
    <source>
        <dbReference type="ARBA" id="ARBA00023163"/>
    </source>
</evidence>
<dbReference type="InterPro" id="IPR052360">
    <property type="entry name" value="Transcr_Regulatory_Proteins"/>
</dbReference>
<dbReference type="Pfam" id="PF00172">
    <property type="entry name" value="Zn_clus"/>
    <property type="match status" value="1"/>
</dbReference>
<accession>A0A3D8QID2</accession>
<evidence type="ECO:0000256" key="1">
    <source>
        <dbReference type="ARBA" id="ARBA00022723"/>
    </source>
</evidence>
<evidence type="ECO:0000256" key="3">
    <source>
        <dbReference type="ARBA" id="ARBA00023015"/>
    </source>
</evidence>
<dbReference type="InterPro" id="IPR036864">
    <property type="entry name" value="Zn2-C6_fun-type_DNA-bd_sf"/>
</dbReference>
<evidence type="ECO:0000313" key="8">
    <source>
        <dbReference type="EMBL" id="RDW61602.1"/>
    </source>
</evidence>
<dbReference type="PROSITE" id="PS50048">
    <property type="entry name" value="ZN2_CY6_FUNGAL_2"/>
    <property type="match status" value="1"/>
</dbReference>
<evidence type="ECO:0000313" key="9">
    <source>
        <dbReference type="Proteomes" id="UP000256328"/>
    </source>
</evidence>
<dbReference type="Pfam" id="PF11951">
    <property type="entry name" value="Fungal_trans_2"/>
    <property type="match status" value="1"/>
</dbReference>
<keyword evidence="5" id="KW-0804">Transcription</keyword>
<dbReference type="Proteomes" id="UP000256328">
    <property type="component" value="Unassembled WGS sequence"/>
</dbReference>
<reference evidence="8 9" key="1">
    <citation type="journal article" date="2018" name="IMA Fungus">
        <title>IMA Genome-F 9: Draft genome sequence of Annulohypoxylon stygium, Aspergillus mulundensis, Berkeleyomyces basicola (syn. Thielaviopsis basicola), Ceratocystis smalleyi, two Cercospora beticola strains, Coleophoma cylindrospora, Fusarium fracticaudum, Phialophora cf. hyalina, and Morchella septimelata.</title>
        <authorList>
            <person name="Wingfield B.D."/>
            <person name="Bills G.F."/>
            <person name="Dong Y."/>
            <person name="Huang W."/>
            <person name="Nel W.J."/>
            <person name="Swalarsk-Parry B.S."/>
            <person name="Vaghefi N."/>
            <person name="Wilken P.M."/>
            <person name="An Z."/>
            <person name="de Beer Z.W."/>
            <person name="De Vos L."/>
            <person name="Chen L."/>
            <person name="Duong T.A."/>
            <person name="Gao Y."/>
            <person name="Hammerbacher A."/>
            <person name="Kikkert J.R."/>
            <person name="Li Y."/>
            <person name="Li H."/>
            <person name="Li K."/>
            <person name="Li Q."/>
            <person name="Liu X."/>
            <person name="Ma X."/>
            <person name="Naidoo K."/>
            <person name="Pethybridge S.J."/>
            <person name="Sun J."/>
            <person name="Steenkamp E.T."/>
            <person name="van der Nest M.A."/>
            <person name="van Wyk S."/>
            <person name="Wingfield M.J."/>
            <person name="Xiong C."/>
            <person name="Yue Q."/>
            <person name="Zhang X."/>
        </authorList>
    </citation>
    <scope>NUCLEOTIDE SEQUENCE [LARGE SCALE GENOMIC DNA]</scope>
    <source>
        <strain evidence="8 9">BP5796</strain>
    </source>
</reference>